<dbReference type="Proteomes" id="UP000255024">
    <property type="component" value="Unassembled WGS sequence"/>
</dbReference>
<evidence type="ECO:0000313" key="2">
    <source>
        <dbReference type="Proteomes" id="UP000255024"/>
    </source>
</evidence>
<evidence type="ECO:0000313" key="1">
    <source>
        <dbReference type="EMBL" id="STZ26982.1"/>
    </source>
</evidence>
<sequence>MDAYQKLFTHIDKDLFFKSSVEDIIFIEDELIEKSWDELKFKVQNNEKVSIRGYGREAKGTNLYKSLYSHLLKNYNVVKDATNNSTPTRLLKELTPYSKTTLKGKTKILNYQVSHLFGRTKNPFLFNCPWNLAYVPKYLDPFTGHETQGEYSQEFKDYIAPILTSRFEKYIADYNNIAETLILPNLGEAFYCVRKELEIDDKKFDRFVKDATNELGVI</sequence>
<dbReference type="EMBL" id="UGQL01000001">
    <property type="protein sequence ID" value="STZ26982.1"/>
    <property type="molecule type" value="Genomic_DNA"/>
</dbReference>
<gene>
    <name evidence="1" type="ORF">NCTC11179_00509</name>
</gene>
<accession>A0A378RIY3</accession>
<protein>
    <submittedName>
        <fullName evidence="1">Uncharacterized protein</fullName>
    </submittedName>
</protein>
<proteinExistence type="predicted"/>
<name>A0A378RIY3_MYROD</name>
<dbReference type="AlphaFoldDB" id="A0A378RIY3"/>
<reference evidence="1 2" key="1">
    <citation type="submission" date="2018-06" db="EMBL/GenBank/DDBJ databases">
        <authorList>
            <consortium name="Pathogen Informatics"/>
            <person name="Doyle S."/>
        </authorList>
    </citation>
    <scope>NUCLEOTIDE SEQUENCE [LARGE SCALE GENOMIC DNA]</scope>
    <source>
        <strain evidence="1 2">NCTC11179</strain>
    </source>
</reference>
<keyword evidence="2" id="KW-1185">Reference proteome</keyword>
<dbReference type="RefSeq" id="WP_115090013.1">
    <property type="nucleotide sequence ID" value="NZ_CP068107.1"/>
</dbReference>
<organism evidence="1 2">
    <name type="scientific">Myroides odoratus</name>
    <name type="common">Flavobacterium odoratum</name>
    <dbReference type="NCBI Taxonomy" id="256"/>
    <lineage>
        <taxon>Bacteria</taxon>
        <taxon>Pseudomonadati</taxon>
        <taxon>Bacteroidota</taxon>
        <taxon>Flavobacteriia</taxon>
        <taxon>Flavobacteriales</taxon>
        <taxon>Flavobacteriaceae</taxon>
        <taxon>Myroides</taxon>
    </lineage>
</organism>